<feature type="region of interest" description="Disordered" evidence="10">
    <location>
        <begin position="99"/>
        <end position="121"/>
    </location>
</feature>
<sequence length="326" mass="34874">MGLPIETLPNLSLARPGLDRHALRRSEPDLLPRLLAQPTTRVLVVRGDTVPVVAGAGQDGPALALRPPTETDSTALVLYLGQDGEGTAYLAVVEPAAPSGQTASAGSSGSGGEEAGDEGEQWRTLRQIGADLSDRDATLFATALALANWHATHTHCPRCGATTTPDQGGWLRRCDAEGSEHYPRTDVAVIMSVIDDEDRILLARGAGWGTGRFSVLAGFLEPGESLAAAVAREVHEEVGLEVRDVEYLGDQPWPFPNSIMVGFTARATASDLRIQESEIAEARWFTKDEYREILATGQVSASTRLSIARRIIERWLGHDLADVAPA</sequence>
<evidence type="ECO:0000256" key="10">
    <source>
        <dbReference type="SAM" id="MobiDB-lite"/>
    </source>
</evidence>
<dbReference type="GO" id="GO:0019677">
    <property type="term" value="P:NAD+ catabolic process"/>
    <property type="evidence" value="ECO:0007669"/>
    <property type="project" value="TreeGrafter"/>
</dbReference>
<comment type="catalytic activity">
    <reaction evidence="9">
        <text>a 5'-end NAD(+)-phospho-ribonucleoside in mRNA + H2O = a 5'-end phospho-adenosine-phospho-ribonucleoside in mRNA + beta-nicotinamide D-ribonucleotide + 2 H(+)</text>
        <dbReference type="Rhea" id="RHEA:60876"/>
        <dbReference type="Rhea" id="RHEA-COMP:15698"/>
        <dbReference type="Rhea" id="RHEA-COMP:15719"/>
        <dbReference type="ChEBI" id="CHEBI:14649"/>
        <dbReference type="ChEBI" id="CHEBI:15377"/>
        <dbReference type="ChEBI" id="CHEBI:15378"/>
        <dbReference type="ChEBI" id="CHEBI:144029"/>
        <dbReference type="ChEBI" id="CHEBI:144051"/>
    </reaction>
    <physiologicalReaction direction="left-to-right" evidence="9">
        <dbReference type="Rhea" id="RHEA:60877"/>
    </physiologicalReaction>
</comment>
<dbReference type="GO" id="GO:0005829">
    <property type="term" value="C:cytosol"/>
    <property type="evidence" value="ECO:0007669"/>
    <property type="project" value="TreeGrafter"/>
</dbReference>
<reference evidence="12 13" key="1">
    <citation type="submission" date="2020-07" db="EMBL/GenBank/DDBJ databases">
        <title>Sequencing the genomes of 1000 actinobacteria strains.</title>
        <authorList>
            <person name="Klenk H.-P."/>
        </authorList>
    </citation>
    <scope>NUCLEOTIDE SEQUENCE [LARGE SCALE GENOMIC DNA]</scope>
    <source>
        <strain evidence="12 13">DSM 23987</strain>
    </source>
</reference>
<keyword evidence="6 12" id="KW-0378">Hydrolase</keyword>
<dbReference type="Proteomes" id="UP000573599">
    <property type="component" value="Unassembled WGS sequence"/>
</dbReference>
<dbReference type="InterPro" id="IPR015376">
    <property type="entry name" value="Znr_NADH_PPase"/>
</dbReference>
<dbReference type="PROSITE" id="PS00893">
    <property type="entry name" value="NUDIX_BOX"/>
    <property type="match status" value="1"/>
</dbReference>
<dbReference type="Pfam" id="PF00293">
    <property type="entry name" value="NUDIX"/>
    <property type="match status" value="1"/>
</dbReference>
<evidence type="ECO:0000256" key="7">
    <source>
        <dbReference type="ARBA" id="ARBA00022842"/>
    </source>
</evidence>
<dbReference type="InterPro" id="IPR020084">
    <property type="entry name" value="NUDIX_hydrolase_CS"/>
</dbReference>
<proteinExistence type="inferred from homology"/>
<evidence type="ECO:0000256" key="3">
    <source>
        <dbReference type="ARBA" id="ARBA00009595"/>
    </source>
</evidence>
<dbReference type="AlphaFoldDB" id="A0A852WFG0"/>
<evidence type="ECO:0000259" key="11">
    <source>
        <dbReference type="PROSITE" id="PS51462"/>
    </source>
</evidence>
<dbReference type="InterPro" id="IPR015797">
    <property type="entry name" value="NUDIX_hydrolase-like_dom_sf"/>
</dbReference>
<evidence type="ECO:0000256" key="6">
    <source>
        <dbReference type="ARBA" id="ARBA00022801"/>
    </source>
</evidence>
<dbReference type="Gene3D" id="3.90.79.10">
    <property type="entry name" value="Nucleoside Triphosphate Pyrophosphohydrolase"/>
    <property type="match status" value="1"/>
</dbReference>
<gene>
    <name evidence="12" type="ORF">BJ986_000678</name>
</gene>
<name>A0A852WFG0_9MICO</name>
<dbReference type="Gene3D" id="3.90.79.20">
    <property type="match status" value="1"/>
</dbReference>
<evidence type="ECO:0000256" key="9">
    <source>
        <dbReference type="ARBA" id="ARBA00023679"/>
    </source>
</evidence>
<evidence type="ECO:0000256" key="8">
    <source>
        <dbReference type="ARBA" id="ARBA00023027"/>
    </source>
</evidence>
<keyword evidence="7" id="KW-0460">Magnesium</keyword>
<evidence type="ECO:0000256" key="5">
    <source>
        <dbReference type="ARBA" id="ARBA00022723"/>
    </source>
</evidence>
<keyword evidence="13" id="KW-1185">Reference proteome</keyword>
<accession>A0A852WFG0</accession>
<dbReference type="Pfam" id="PF09297">
    <property type="entry name" value="Zn_ribbon_NUD"/>
    <property type="match status" value="1"/>
</dbReference>
<dbReference type="InterPro" id="IPR049734">
    <property type="entry name" value="NudC-like_C"/>
</dbReference>
<feature type="domain" description="Nudix hydrolase" evidence="11">
    <location>
        <begin position="183"/>
        <end position="313"/>
    </location>
</feature>
<evidence type="ECO:0000256" key="2">
    <source>
        <dbReference type="ARBA" id="ARBA00001947"/>
    </source>
</evidence>
<dbReference type="GO" id="GO:0046872">
    <property type="term" value="F:metal ion binding"/>
    <property type="evidence" value="ECO:0007669"/>
    <property type="project" value="UniProtKB-KW"/>
</dbReference>
<dbReference type="CDD" id="cd03429">
    <property type="entry name" value="NUDIX_NADH_pyrophosphatase_Nudt13"/>
    <property type="match status" value="1"/>
</dbReference>
<dbReference type="InterPro" id="IPR050241">
    <property type="entry name" value="NAD-cap_RNA_hydrolase_NudC"/>
</dbReference>
<dbReference type="SUPFAM" id="SSF55811">
    <property type="entry name" value="Nudix"/>
    <property type="match status" value="1"/>
</dbReference>
<evidence type="ECO:0000256" key="4">
    <source>
        <dbReference type="ARBA" id="ARBA00012381"/>
    </source>
</evidence>
<protein>
    <recommendedName>
        <fullName evidence="4">NAD(+) diphosphatase</fullName>
        <ecNumber evidence="4">3.6.1.22</ecNumber>
    </recommendedName>
</protein>
<evidence type="ECO:0000313" key="12">
    <source>
        <dbReference type="EMBL" id="NYG06191.1"/>
    </source>
</evidence>
<comment type="cofactor">
    <cofactor evidence="2">
        <name>Zn(2+)</name>
        <dbReference type="ChEBI" id="CHEBI:29105"/>
    </cofactor>
</comment>
<dbReference type="EMBL" id="JACCAB010000001">
    <property type="protein sequence ID" value="NYG06191.1"/>
    <property type="molecule type" value="Genomic_DNA"/>
</dbReference>
<dbReference type="PANTHER" id="PTHR42904:SF6">
    <property type="entry name" value="NAD-CAPPED RNA HYDROLASE NUDT12"/>
    <property type="match status" value="1"/>
</dbReference>
<dbReference type="InterPro" id="IPR015375">
    <property type="entry name" value="NADH_PPase-like_N"/>
</dbReference>
<dbReference type="Pfam" id="PF09296">
    <property type="entry name" value="NUDIX-like"/>
    <property type="match status" value="1"/>
</dbReference>
<comment type="caution">
    <text evidence="12">The sequence shown here is derived from an EMBL/GenBank/DDBJ whole genome shotgun (WGS) entry which is preliminary data.</text>
</comment>
<dbReference type="InterPro" id="IPR000086">
    <property type="entry name" value="NUDIX_hydrolase_dom"/>
</dbReference>
<keyword evidence="5" id="KW-0479">Metal-binding</keyword>
<organism evidence="12 13">
    <name type="scientific">Pedococcus badiiscoriae</name>
    <dbReference type="NCBI Taxonomy" id="642776"/>
    <lineage>
        <taxon>Bacteria</taxon>
        <taxon>Bacillati</taxon>
        <taxon>Actinomycetota</taxon>
        <taxon>Actinomycetes</taxon>
        <taxon>Micrococcales</taxon>
        <taxon>Intrasporangiaceae</taxon>
        <taxon>Pedococcus</taxon>
    </lineage>
</organism>
<dbReference type="EC" id="3.6.1.22" evidence="4"/>
<dbReference type="GO" id="GO:0035529">
    <property type="term" value="F:NADH pyrophosphatase activity"/>
    <property type="evidence" value="ECO:0007669"/>
    <property type="project" value="TreeGrafter"/>
</dbReference>
<comment type="cofactor">
    <cofactor evidence="1">
        <name>Mg(2+)</name>
        <dbReference type="ChEBI" id="CHEBI:18420"/>
    </cofactor>
</comment>
<keyword evidence="8" id="KW-0520">NAD</keyword>
<evidence type="ECO:0000256" key="1">
    <source>
        <dbReference type="ARBA" id="ARBA00001946"/>
    </source>
</evidence>
<dbReference type="PANTHER" id="PTHR42904">
    <property type="entry name" value="NUDIX HYDROLASE, NUDC SUBFAMILY"/>
    <property type="match status" value="1"/>
</dbReference>
<dbReference type="PROSITE" id="PS51462">
    <property type="entry name" value="NUDIX"/>
    <property type="match status" value="1"/>
</dbReference>
<evidence type="ECO:0000313" key="13">
    <source>
        <dbReference type="Proteomes" id="UP000573599"/>
    </source>
</evidence>
<dbReference type="NCBIfam" id="NF001299">
    <property type="entry name" value="PRK00241.1"/>
    <property type="match status" value="1"/>
</dbReference>
<dbReference type="RefSeq" id="WP_179420714.1">
    <property type="nucleotide sequence ID" value="NZ_JACCAB010000001.1"/>
</dbReference>
<dbReference type="GO" id="GO:0006742">
    <property type="term" value="P:NADP+ catabolic process"/>
    <property type="evidence" value="ECO:0007669"/>
    <property type="project" value="TreeGrafter"/>
</dbReference>
<comment type="similarity">
    <text evidence="3">Belongs to the Nudix hydrolase family. NudC subfamily.</text>
</comment>